<sequence>MSVRISPSKSSAVKIQFVLSDAAYSGPVSAVGTFNDWTPGKHKLVKRSNGTRSVTIEVPAGEPVTFRYLGDGGVWFDDPDAHEITHEGSRLLV</sequence>
<gene>
    <name evidence="1" type="ORF">FDO65_21915</name>
</gene>
<proteinExistence type="predicted"/>
<dbReference type="Gene3D" id="2.60.40.10">
    <property type="entry name" value="Immunoglobulins"/>
    <property type="match status" value="1"/>
</dbReference>
<keyword evidence="2" id="KW-1185">Reference proteome</keyword>
<dbReference type="EMBL" id="SZZH01000011">
    <property type="protein sequence ID" value="TKV55847.1"/>
    <property type="molecule type" value="Genomic_DNA"/>
</dbReference>
<organism evidence="1 2">
    <name type="scientific">Nakamurella flava</name>
    <dbReference type="NCBI Taxonomy" id="2576308"/>
    <lineage>
        <taxon>Bacteria</taxon>
        <taxon>Bacillati</taxon>
        <taxon>Actinomycetota</taxon>
        <taxon>Actinomycetes</taxon>
        <taxon>Nakamurellales</taxon>
        <taxon>Nakamurellaceae</taxon>
        <taxon>Nakamurella</taxon>
    </lineage>
</organism>
<protein>
    <submittedName>
        <fullName evidence="1">Isoamylase</fullName>
    </submittedName>
</protein>
<dbReference type="SUPFAM" id="SSF81296">
    <property type="entry name" value="E set domains"/>
    <property type="match status" value="1"/>
</dbReference>
<dbReference type="InterPro" id="IPR013783">
    <property type="entry name" value="Ig-like_fold"/>
</dbReference>
<accession>A0A4U6Q5G4</accession>
<evidence type="ECO:0000313" key="1">
    <source>
        <dbReference type="EMBL" id="TKV55847.1"/>
    </source>
</evidence>
<dbReference type="OrthoDB" id="9811945at2"/>
<dbReference type="Proteomes" id="UP000306985">
    <property type="component" value="Unassembled WGS sequence"/>
</dbReference>
<reference evidence="1 2" key="1">
    <citation type="submission" date="2019-05" db="EMBL/GenBank/DDBJ databases">
        <title>Nakamurella sp. N5BH11, whole genome shotgun sequence.</title>
        <authorList>
            <person name="Tuo L."/>
        </authorList>
    </citation>
    <scope>NUCLEOTIDE SEQUENCE [LARGE SCALE GENOMIC DNA]</scope>
    <source>
        <strain evidence="1 2">N5BH11</strain>
    </source>
</reference>
<dbReference type="AlphaFoldDB" id="A0A4U6Q5G4"/>
<dbReference type="RefSeq" id="WP_137451893.1">
    <property type="nucleotide sequence ID" value="NZ_SZZH01000011.1"/>
</dbReference>
<evidence type="ECO:0000313" key="2">
    <source>
        <dbReference type="Proteomes" id="UP000306985"/>
    </source>
</evidence>
<dbReference type="CDD" id="cd07184">
    <property type="entry name" value="E_set_Isoamylase_like_N"/>
    <property type="match status" value="1"/>
</dbReference>
<comment type="caution">
    <text evidence="1">The sequence shown here is derived from an EMBL/GenBank/DDBJ whole genome shotgun (WGS) entry which is preliminary data.</text>
</comment>
<dbReference type="GO" id="GO:0005975">
    <property type="term" value="P:carbohydrate metabolic process"/>
    <property type="evidence" value="ECO:0007669"/>
    <property type="project" value="UniProtKB-ARBA"/>
</dbReference>
<dbReference type="InterPro" id="IPR014756">
    <property type="entry name" value="Ig_E-set"/>
</dbReference>
<name>A0A4U6Q5G4_9ACTN</name>